<reference evidence="1" key="2">
    <citation type="submission" date="2021-08" db="EMBL/GenBank/DDBJ databases">
        <authorList>
            <person name="Tani A."/>
            <person name="Ola A."/>
            <person name="Ogura Y."/>
            <person name="Katsura K."/>
            <person name="Hayashi T."/>
        </authorList>
    </citation>
    <scope>NUCLEOTIDE SEQUENCE</scope>
    <source>
        <strain evidence="1">DSM 19015</strain>
    </source>
</reference>
<evidence type="ECO:0000313" key="1">
    <source>
        <dbReference type="EMBL" id="GJD94435.1"/>
    </source>
</evidence>
<protein>
    <submittedName>
        <fullName evidence="1">Uncharacterized protein</fullName>
    </submittedName>
</protein>
<evidence type="ECO:0000313" key="2">
    <source>
        <dbReference type="Proteomes" id="UP001055125"/>
    </source>
</evidence>
<sequence>MLTWPKDRLLQNGPELPMVERVRRDQHNTRTLRASG</sequence>
<comment type="caution">
    <text evidence="1">The sequence shown here is derived from an EMBL/GenBank/DDBJ whole genome shotgun (WGS) entry which is preliminary data.</text>
</comment>
<dbReference type="Proteomes" id="UP001055125">
    <property type="component" value="Unassembled WGS sequence"/>
</dbReference>
<reference evidence="1" key="1">
    <citation type="journal article" date="2021" name="Front. Microbiol.">
        <title>Comprehensive Comparative Genomics and Phenotyping of Methylobacterium Species.</title>
        <authorList>
            <person name="Alessa O."/>
            <person name="Ogura Y."/>
            <person name="Fujitani Y."/>
            <person name="Takami H."/>
            <person name="Hayashi T."/>
            <person name="Sahin N."/>
            <person name="Tani A."/>
        </authorList>
    </citation>
    <scope>NUCLEOTIDE SEQUENCE</scope>
    <source>
        <strain evidence="1">DSM 19015</strain>
    </source>
</reference>
<proteinExistence type="predicted"/>
<name>A0ABQ4RVN0_9HYPH</name>
<gene>
    <name evidence="1" type="ORF">OCOJLMKI_1637</name>
</gene>
<organism evidence="1 2">
    <name type="scientific">Methylobacterium iners</name>
    <dbReference type="NCBI Taxonomy" id="418707"/>
    <lineage>
        <taxon>Bacteria</taxon>
        <taxon>Pseudomonadati</taxon>
        <taxon>Pseudomonadota</taxon>
        <taxon>Alphaproteobacteria</taxon>
        <taxon>Hyphomicrobiales</taxon>
        <taxon>Methylobacteriaceae</taxon>
        <taxon>Methylobacterium</taxon>
    </lineage>
</organism>
<accession>A0ABQ4RVN0</accession>
<keyword evidence="2" id="KW-1185">Reference proteome</keyword>
<dbReference type="EMBL" id="BPQP01000023">
    <property type="protein sequence ID" value="GJD94435.1"/>
    <property type="molecule type" value="Genomic_DNA"/>
</dbReference>